<dbReference type="AlphaFoldDB" id="A0A7W7WBS5"/>
<dbReference type="Proteomes" id="UP000534286">
    <property type="component" value="Unassembled WGS sequence"/>
</dbReference>
<name>A0A7W7WBS5_9ACTN</name>
<dbReference type="RefSeq" id="WP_184757956.1">
    <property type="nucleotide sequence ID" value="NZ_BAABEK010000112.1"/>
</dbReference>
<proteinExistence type="predicted"/>
<organism evidence="1 2">
    <name type="scientific">Streptosporangium album</name>
    <dbReference type="NCBI Taxonomy" id="47479"/>
    <lineage>
        <taxon>Bacteria</taxon>
        <taxon>Bacillati</taxon>
        <taxon>Actinomycetota</taxon>
        <taxon>Actinomycetes</taxon>
        <taxon>Streptosporangiales</taxon>
        <taxon>Streptosporangiaceae</taxon>
        <taxon>Streptosporangium</taxon>
    </lineage>
</organism>
<comment type="caution">
    <text evidence="1">The sequence shown here is derived from an EMBL/GenBank/DDBJ whole genome shotgun (WGS) entry which is preliminary data.</text>
</comment>
<evidence type="ECO:0000313" key="2">
    <source>
        <dbReference type="Proteomes" id="UP000534286"/>
    </source>
</evidence>
<evidence type="ECO:0000313" key="1">
    <source>
        <dbReference type="EMBL" id="MBB4941862.1"/>
    </source>
</evidence>
<keyword evidence="2" id="KW-1185">Reference proteome</keyword>
<reference evidence="1 2" key="1">
    <citation type="submission" date="2020-08" db="EMBL/GenBank/DDBJ databases">
        <title>Sequencing the genomes of 1000 actinobacteria strains.</title>
        <authorList>
            <person name="Klenk H.-P."/>
        </authorList>
    </citation>
    <scope>NUCLEOTIDE SEQUENCE [LARGE SCALE GENOMIC DNA]</scope>
    <source>
        <strain evidence="1 2">DSM 43023</strain>
    </source>
</reference>
<accession>A0A7W7WBS5</accession>
<dbReference type="EMBL" id="JACHJU010000003">
    <property type="protein sequence ID" value="MBB4941862.1"/>
    <property type="molecule type" value="Genomic_DNA"/>
</dbReference>
<protein>
    <recommendedName>
        <fullName evidence="3">Restriction system protein Mrr-like N-terminal domain-containing protein</fullName>
    </recommendedName>
</protein>
<evidence type="ECO:0008006" key="3">
    <source>
        <dbReference type="Google" id="ProtNLM"/>
    </source>
</evidence>
<gene>
    <name evidence="1" type="ORF">FHR32_006248</name>
</gene>
<sequence length="91" mass="9924">MSEGHPTAAQKEALRLICDHGHLDTHQLGRHLLSARRSSTNPGFAPAITRMAGTLTWRLKAQGFITDADTEGAWRTTADGRALISCGRTRE</sequence>